<dbReference type="GO" id="GO:0005634">
    <property type="term" value="C:nucleus"/>
    <property type="evidence" value="ECO:0007669"/>
    <property type="project" value="TreeGrafter"/>
</dbReference>
<dbReference type="eggNOG" id="KOG0048">
    <property type="taxonomic scope" value="Eukaryota"/>
</dbReference>
<dbReference type="PROSITE" id="PS51294">
    <property type="entry name" value="HTH_MYB"/>
    <property type="match status" value="2"/>
</dbReference>
<dbReference type="GO" id="GO:0000978">
    <property type="term" value="F:RNA polymerase II cis-regulatory region sequence-specific DNA binding"/>
    <property type="evidence" value="ECO:0007669"/>
    <property type="project" value="TreeGrafter"/>
</dbReference>
<dbReference type="InterPro" id="IPR017884">
    <property type="entry name" value="SANT_dom"/>
</dbReference>
<feature type="domain" description="SANT" evidence="2">
    <location>
        <begin position="156"/>
        <end position="201"/>
    </location>
</feature>
<dbReference type="GO" id="GO:0000981">
    <property type="term" value="F:DNA-binding transcription factor activity, RNA polymerase II-specific"/>
    <property type="evidence" value="ECO:0007669"/>
    <property type="project" value="TreeGrafter"/>
</dbReference>
<keyword evidence="5" id="KW-1185">Reference proteome</keyword>
<feature type="domain" description="Myb-like" evidence="1">
    <location>
        <begin position="258"/>
        <end position="314"/>
    </location>
</feature>
<evidence type="ECO:0000259" key="2">
    <source>
        <dbReference type="PROSITE" id="PS51293"/>
    </source>
</evidence>
<protein>
    <submittedName>
        <fullName evidence="4">Uncharacterized protein</fullName>
    </submittedName>
</protein>
<accession>A0A0W4ZGS4</accession>
<dbReference type="PROSITE" id="PS50090">
    <property type="entry name" value="MYB_LIKE"/>
    <property type="match status" value="4"/>
</dbReference>
<dbReference type="SMART" id="SM00717">
    <property type="entry name" value="SANT"/>
    <property type="match status" value="4"/>
</dbReference>
<dbReference type="InterPro" id="IPR001005">
    <property type="entry name" value="SANT/Myb"/>
</dbReference>
<dbReference type="Gene3D" id="1.10.10.60">
    <property type="entry name" value="Homeodomain-like"/>
    <property type="match status" value="3"/>
</dbReference>
<comment type="caution">
    <text evidence="4">The sequence shown here is derived from an EMBL/GenBank/DDBJ whole genome shotgun (WGS) entry which is preliminary data.</text>
</comment>
<dbReference type="InterPro" id="IPR050560">
    <property type="entry name" value="MYB_TF"/>
</dbReference>
<proteinExistence type="predicted"/>
<evidence type="ECO:0000259" key="1">
    <source>
        <dbReference type="PROSITE" id="PS50090"/>
    </source>
</evidence>
<dbReference type="RefSeq" id="XP_018228544.1">
    <property type="nucleotide sequence ID" value="XM_018375336.1"/>
</dbReference>
<feature type="domain" description="HTH myb-type" evidence="3">
    <location>
        <begin position="147"/>
        <end position="201"/>
    </location>
</feature>
<organism evidence="4 5">
    <name type="scientific">Pneumocystis jirovecii (strain RU7)</name>
    <name type="common">Human pneumocystis pneumonia agent</name>
    <dbReference type="NCBI Taxonomy" id="1408657"/>
    <lineage>
        <taxon>Eukaryota</taxon>
        <taxon>Fungi</taxon>
        <taxon>Dikarya</taxon>
        <taxon>Ascomycota</taxon>
        <taxon>Taphrinomycotina</taxon>
        <taxon>Pneumocystomycetes</taxon>
        <taxon>Pneumocystaceae</taxon>
        <taxon>Pneumocystis</taxon>
    </lineage>
</organism>
<dbReference type="SUPFAM" id="SSF46689">
    <property type="entry name" value="Homeodomain-like"/>
    <property type="match status" value="3"/>
</dbReference>
<evidence type="ECO:0000313" key="5">
    <source>
        <dbReference type="Proteomes" id="UP000053447"/>
    </source>
</evidence>
<dbReference type="Proteomes" id="UP000053447">
    <property type="component" value="Unassembled WGS sequence"/>
</dbReference>
<feature type="domain" description="Myb-like" evidence="1">
    <location>
        <begin position="84"/>
        <end position="146"/>
    </location>
</feature>
<dbReference type="InterPro" id="IPR009057">
    <property type="entry name" value="Homeodomain-like_sf"/>
</dbReference>
<reference evidence="5" key="1">
    <citation type="journal article" date="2016" name="Nat. Commun.">
        <title>Genome analysis of three Pneumocystis species reveals adaptation mechanisms to life exclusively in mammalian hosts.</title>
        <authorList>
            <person name="Ma L."/>
            <person name="Chen Z."/>
            <person name="Huang D.W."/>
            <person name="Kutty G."/>
            <person name="Ishihara M."/>
            <person name="Wang H."/>
            <person name="Abouelleil A."/>
            <person name="Bishop L."/>
            <person name="Davey E."/>
            <person name="Deng R."/>
            <person name="Deng X."/>
            <person name="Fan L."/>
            <person name="Fantoni G."/>
            <person name="Fitzgerald M."/>
            <person name="Gogineni E."/>
            <person name="Goldberg J.M."/>
            <person name="Handley G."/>
            <person name="Hu X."/>
            <person name="Huber C."/>
            <person name="Jiao X."/>
            <person name="Jones K."/>
            <person name="Levin J.Z."/>
            <person name="Liu Y."/>
            <person name="Macdonald P."/>
            <person name="Melnikov A."/>
            <person name="Raley C."/>
            <person name="Sassi M."/>
            <person name="Sherman B.T."/>
            <person name="Song X."/>
            <person name="Sykes S."/>
            <person name="Tran B."/>
            <person name="Walsh L."/>
            <person name="Xia Y."/>
            <person name="Yang J."/>
            <person name="Young S."/>
            <person name="Zeng Q."/>
            <person name="Zheng X."/>
            <person name="Stephens R."/>
            <person name="Nusbaum C."/>
            <person name="Birren B.W."/>
            <person name="Azadi P."/>
            <person name="Lempicki R.A."/>
            <person name="Cuomo C.A."/>
            <person name="Kovacs J.A."/>
        </authorList>
    </citation>
    <scope>NUCLEOTIDE SEQUENCE [LARGE SCALE GENOMIC DNA]</scope>
    <source>
        <strain evidence="5">RU7</strain>
    </source>
</reference>
<dbReference type="GeneID" id="28941591"/>
<gene>
    <name evidence="4" type="ORF">T551_03073</name>
</gene>
<evidence type="ECO:0000259" key="3">
    <source>
        <dbReference type="PROSITE" id="PS51294"/>
    </source>
</evidence>
<dbReference type="STRING" id="1408657.A0A0W4ZGS4"/>
<feature type="domain" description="HTH myb-type" evidence="3">
    <location>
        <begin position="258"/>
        <end position="318"/>
    </location>
</feature>
<dbReference type="AlphaFoldDB" id="A0A0W4ZGS4"/>
<dbReference type="CDD" id="cd00167">
    <property type="entry name" value="SANT"/>
    <property type="match status" value="2"/>
</dbReference>
<feature type="domain" description="Myb-like" evidence="1">
    <location>
        <begin position="147"/>
        <end position="197"/>
    </location>
</feature>
<dbReference type="PROSITE" id="PS51293">
    <property type="entry name" value="SANT"/>
    <property type="match status" value="1"/>
</dbReference>
<evidence type="ECO:0000313" key="4">
    <source>
        <dbReference type="EMBL" id="KTW27574.1"/>
    </source>
</evidence>
<dbReference type="InterPro" id="IPR017930">
    <property type="entry name" value="Myb_dom"/>
</dbReference>
<dbReference type="VEuPathDB" id="FungiDB:T551_03073"/>
<feature type="domain" description="Myb-like" evidence="1">
    <location>
        <begin position="31"/>
        <end position="73"/>
    </location>
</feature>
<dbReference type="PANTHER" id="PTHR45614">
    <property type="entry name" value="MYB PROTEIN-RELATED"/>
    <property type="match status" value="1"/>
</dbReference>
<sequence length="401" mass="47357">MLKSCLYLKGSFGKNYTLRRLGTSVFRLKEWTFDEQSILFRRALILNQNWEKIAEGIIGHDAESCKKEWERINSSDQPSNPYKTPRTTMKFWTPTEVSKLHEFINAHVLNGEYDTLSNHRNPIWKDISSYIGRSAYQCYLRWKRTSNPSIIRGPMTDSEKIIIEEAHKKYGNQWERISALVPGRTSLQIEVYFRENKRNFVRNNLRYSPNIIDALDRLILTGSYRTSDGRISWTKLSKEHFPNIKPVLLRKAWARYNKMGFKSDKWTPEEVDKLIKAVNIVRESNVSYQIWKIVANLIPGRTAESCKIKYRSVSFRKSDITPARRWTTIENLKLINTALMREFRWVKVAMDLHYPYNFCRDKFLNLLTERNTISGHLARDAWSSRKNKHLESFLTLDLTKD</sequence>
<dbReference type="OrthoDB" id="2143914at2759"/>
<dbReference type="EMBL" id="LFWA01000014">
    <property type="protein sequence ID" value="KTW27574.1"/>
    <property type="molecule type" value="Genomic_DNA"/>
</dbReference>
<dbReference type="Pfam" id="PF00249">
    <property type="entry name" value="Myb_DNA-binding"/>
    <property type="match status" value="2"/>
</dbReference>
<name>A0A0W4ZGS4_PNEJ7</name>